<evidence type="ECO:0000256" key="2">
    <source>
        <dbReference type="ARBA" id="ARBA00008520"/>
    </source>
</evidence>
<dbReference type="InterPro" id="IPR050490">
    <property type="entry name" value="Bact_solute-bd_prot1"/>
</dbReference>
<dbReference type="AlphaFoldDB" id="A0A843YQJ1"/>
<evidence type="ECO:0000256" key="5">
    <source>
        <dbReference type="ARBA" id="ARBA00049629"/>
    </source>
</evidence>
<dbReference type="Pfam" id="PF01547">
    <property type="entry name" value="SBP_bac_1"/>
    <property type="match status" value="1"/>
</dbReference>
<gene>
    <name evidence="7" type="ORF">GEV47_03535</name>
</gene>
<dbReference type="PANTHER" id="PTHR43649:SF28">
    <property type="entry name" value="BINDING PROTEIN COMPONENT OF ABC SUGAR TRANSPORTER-RELATED"/>
    <property type="match status" value="1"/>
</dbReference>
<evidence type="ECO:0000256" key="6">
    <source>
        <dbReference type="ARBA" id="ARBA00049753"/>
    </source>
</evidence>
<proteinExistence type="inferred from homology"/>
<dbReference type="EMBL" id="WINI01000001">
    <property type="protein sequence ID" value="MQQ99757.1"/>
    <property type="molecule type" value="Genomic_DNA"/>
</dbReference>
<sequence length="425" mass="46684">MPSSSTAFASIRNIRNAVLIALATIGVAQAGTITIESWRVDDKALWENVIIPAFEQKNPGIQVKFAPTAPTEYDSSLTARLTGGTAGDLIACRPFDVSLSLYNKGHLENLNGKPGMENFPASSKVAWQTDDGKETFCMPVASVIHGFLYNQKIFKELNIQPPKTEAEFFKILDTIKANGKYTPLALGTNDQWESSQIVFTSIGPNYWKGEEGRKALISGKAKFTDPQFVSAFEYEAKLGKYLSKGASSQTYGDSQNLFALGKAAIYPTGSWDIAYFDANKKGFDMGVFAPPVPKAGDKCYISDHNDIGMGVNTKSKNKADAYKFLAWVGSQEFADIYTNKVTGFFSLSNHLITVKDPIAKQMIDWRKSCASTIRLNAQILNRGTPSMENELWNVNAQVLNGKLAPKDAAAKIQTGFAKWYKPQQN</sequence>
<protein>
    <recommendedName>
        <fullName evidence="6">Probable sugar-binding periplasmic protein</fullName>
    </recommendedName>
</protein>
<organism evidence="7 8">
    <name type="scientific">Glaciimonas soli</name>
    <dbReference type="NCBI Taxonomy" id="2590999"/>
    <lineage>
        <taxon>Bacteria</taxon>
        <taxon>Pseudomonadati</taxon>
        <taxon>Pseudomonadota</taxon>
        <taxon>Betaproteobacteria</taxon>
        <taxon>Burkholderiales</taxon>
        <taxon>Oxalobacteraceae</taxon>
        <taxon>Glaciimonas</taxon>
    </lineage>
</organism>
<dbReference type="Proteomes" id="UP000451565">
    <property type="component" value="Unassembled WGS sequence"/>
</dbReference>
<evidence type="ECO:0000256" key="4">
    <source>
        <dbReference type="ARBA" id="ARBA00022729"/>
    </source>
</evidence>
<dbReference type="InterPro" id="IPR006059">
    <property type="entry name" value="SBP"/>
</dbReference>
<dbReference type="GO" id="GO:0042597">
    <property type="term" value="C:periplasmic space"/>
    <property type="evidence" value="ECO:0007669"/>
    <property type="project" value="UniProtKB-SubCell"/>
</dbReference>
<accession>A0A843YQJ1</accession>
<comment type="function">
    <text evidence="5">Part of a binding-protein-dependent transport system for a sugar.</text>
</comment>
<dbReference type="Gene3D" id="3.40.190.10">
    <property type="entry name" value="Periplasmic binding protein-like II"/>
    <property type="match status" value="2"/>
</dbReference>
<dbReference type="RefSeq" id="WP_153233301.1">
    <property type="nucleotide sequence ID" value="NZ_WINI01000001.1"/>
</dbReference>
<keyword evidence="4" id="KW-0732">Signal</keyword>
<comment type="subcellular location">
    <subcellularLocation>
        <location evidence="1">Periplasm</location>
    </subcellularLocation>
</comment>
<evidence type="ECO:0000256" key="3">
    <source>
        <dbReference type="ARBA" id="ARBA00022448"/>
    </source>
</evidence>
<evidence type="ECO:0000313" key="8">
    <source>
        <dbReference type="Proteomes" id="UP000451565"/>
    </source>
</evidence>
<dbReference type="OrthoDB" id="8663148at2"/>
<name>A0A843YQJ1_9BURK</name>
<dbReference type="PROSITE" id="PS01037">
    <property type="entry name" value="SBP_BACTERIAL_1"/>
    <property type="match status" value="1"/>
</dbReference>
<dbReference type="GO" id="GO:0055085">
    <property type="term" value="P:transmembrane transport"/>
    <property type="evidence" value="ECO:0007669"/>
    <property type="project" value="InterPro"/>
</dbReference>
<evidence type="ECO:0000256" key="1">
    <source>
        <dbReference type="ARBA" id="ARBA00004418"/>
    </source>
</evidence>
<keyword evidence="8" id="KW-1185">Reference proteome</keyword>
<evidence type="ECO:0000313" key="7">
    <source>
        <dbReference type="EMBL" id="MQQ99757.1"/>
    </source>
</evidence>
<dbReference type="PANTHER" id="PTHR43649">
    <property type="entry name" value="ARABINOSE-BINDING PROTEIN-RELATED"/>
    <property type="match status" value="1"/>
</dbReference>
<keyword evidence="3" id="KW-0813">Transport</keyword>
<dbReference type="InterPro" id="IPR006061">
    <property type="entry name" value="SBP_1_CS"/>
</dbReference>
<comment type="similarity">
    <text evidence="2">Belongs to the bacterial solute-binding protein 1 family.</text>
</comment>
<reference evidence="7 8" key="1">
    <citation type="submission" date="2019-10" db="EMBL/GenBank/DDBJ databases">
        <title>Glaciimonas soli sp. nov., a psychrophilic bacterium isolated from the forest soil of a high elevation mountain in Taiwan.</title>
        <authorList>
            <person name="Wang L.-T."/>
            <person name="Shieh W.Y."/>
        </authorList>
    </citation>
    <scope>NUCLEOTIDE SEQUENCE [LARGE SCALE GENOMIC DNA]</scope>
    <source>
        <strain evidence="7 8">GS1</strain>
    </source>
</reference>
<dbReference type="SUPFAM" id="SSF53850">
    <property type="entry name" value="Periplasmic binding protein-like II"/>
    <property type="match status" value="1"/>
</dbReference>
<comment type="caution">
    <text evidence="7">The sequence shown here is derived from an EMBL/GenBank/DDBJ whole genome shotgun (WGS) entry which is preliminary data.</text>
</comment>